<dbReference type="SUPFAM" id="SSF56801">
    <property type="entry name" value="Acetyl-CoA synthetase-like"/>
    <property type="match status" value="1"/>
</dbReference>
<evidence type="ECO:0000256" key="6">
    <source>
        <dbReference type="ARBA" id="ARBA00039545"/>
    </source>
</evidence>
<organism evidence="10 11">
    <name type="scientific">Candidatus Cardinium hertigii</name>
    <dbReference type="NCBI Taxonomy" id="247481"/>
    <lineage>
        <taxon>Bacteria</taxon>
        <taxon>Pseudomonadati</taxon>
        <taxon>Bacteroidota</taxon>
        <taxon>Cytophagia</taxon>
        <taxon>Cytophagales</taxon>
        <taxon>Amoebophilaceae</taxon>
        <taxon>Candidatus Cardinium</taxon>
    </lineage>
</organism>
<dbReference type="Gene3D" id="3.40.50.12780">
    <property type="entry name" value="N-terminal domain of ligase-like"/>
    <property type="match status" value="1"/>
</dbReference>
<evidence type="ECO:0000259" key="8">
    <source>
        <dbReference type="Pfam" id="PF00501"/>
    </source>
</evidence>
<dbReference type="GO" id="GO:0016020">
    <property type="term" value="C:membrane"/>
    <property type="evidence" value="ECO:0007669"/>
    <property type="project" value="UniProtKB-SubCell"/>
</dbReference>
<evidence type="ECO:0000259" key="9">
    <source>
        <dbReference type="Pfam" id="PF13193"/>
    </source>
</evidence>
<dbReference type="AlphaFoldDB" id="A0A3N2QBT5"/>
<dbReference type="InterPro" id="IPR000873">
    <property type="entry name" value="AMP-dep_synth/lig_dom"/>
</dbReference>
<sequence length="546" mass="61072">MTETPWLYHYPASMPCTIDPSRYSSLIHFMEEAFAKYQNLPMCENMGKVLTYDTVDKLSKYFAAYIQQHTNLIAGSHVAIQLPNLLQYPIAILGLLRAGCIVVNINPQYTPDEMSYQFKDANVRAIIVLENFAHKLVEILPNTSIQTIIITKVGDMIGSIKGRLLNFTIKHIKKLVPAYNLPQAIAFKEVLTKGQQALFRPVALQSSDTAFLQYTGGTTGIPKGALISHGNITANLQQLESSMQLILKEGIERTIIPLPLYHIFGLSSLFAMFKMGAKCSLITNPRDIPRLVKALHKNKPTCLIGINTLLEKLLANAQFRNLDFSALKLTFSGGMKTQEHIKNQWECLTGRKPMEGYGLTESSPAVSTDVVDRRHQMPLPSTWVIIVNEQGKVVPYGTAGELLIKGPQVIRAYWQKPLETEQAFVNGWFKTGDIAIMDANGCMAIVDRKKDMINISGFNVYPNEIEHVLIGHPKVLEVGAIGVKDITLKEAIKVFIVKKDATLTAEEIIAYCRQKLVRYKVPKYVEFCNSLPKSPIGKVLRKLLKK</sequence>
<dbReference type="RefSeq" id="WP_123663218.1">
    <property type="nucleotide sequence ID" value="NZ_RARA01000025.1"/>
</dbReference>
<comment type="subcellular location">
    <subcellularLocation>
        <location evidence="1">Membrane</location>
        <topology evidence="1">Peripheral membrane protein</topology>
    </subcellularLocation>
</comment>
<dbReference type="PROSITE" id="PS00455">
    <property type="entry name" value="AMP_BINDING"/>
    <property type="match status" value="1"/>
</dbReference>
<keyword evidence="11" id="KW-1185">Reference proteome</keyword>
<dbReference type="InterPro" id="IPR025110">
    <property type="entry name" value="AMP-bd_C"/>
</dbReference>
<dbReference type="InterPro" id="IPR050237">
    <property type="entry name" value="ATP-dep_AMP-bd_enzyme"/>
</dbReference>
<proteinExistence type="predicted"/>
<comment type="pathway">
    <text evidence="2">Lipid metabolism; fatty acid beta-oxidation.</text>
</comment>
<gene>
    <name evidence="10" type="ORF">EDM02_03940</name>
</gene>
<name>A0A3N2QBT5_9BACT</name>
<dbReference type="PANTHER" id="PTHR43767">
    <property type="entry name" value="LONG-CHAIN-FATTY-ACID--COA LIGASE"/>
    <property type="match status" value="1"/>
</dbReference>
<comment type="caution">
    <text evidence="10">The sequence shown here is derived from an EMBL/GenBank/DDBJ whole genome shotgun (WGS) entry which is preliminary data.</text>
</comment>
<dbReference type="InterPro" id="IPR045851">
    <property type="entry name" value="AMP-bd_C_sf"/>
</dbReference>
<dbReference type="Gene3D" id="3.30.300.30">
    <property type="match status" value="1"/>
</dbReference>
<evidence type="ECO:0000256" key="2">
    <source>
        <dbReference type="ARBA" id="ARBA00005005"/>
    </source>
</evidence>
<evidence type="ECO:0000256" key="7">
    <source>
        <dbReference type="ARBA" id="ARBA00042773"/>
    </source>
</evidence>
<dbReference type="OrthoDB" id="9778383at2"/>
<dbReference type="Pfam" id="PF00501">
    <property type="entry name" value="AMP-binding"/>
    <property type="match status" value="1"/>
</dbReference>
<dbReference type="EMBL" id="RARA01000025">
    <property type="protein sequence ID" value="ROT47274.1"/>
    <property type="molecule type" value="Genomic_DNA"/>
</dbReference>
<evidence type="ECO:0000256" key="5">
    <source>
        <dbReference type="ARBA" id="ARBA00026121"/>
    </source>
</evidence>
<keyword evidence="4" id="KW-0472">Membrane</keyword>
<dbReference type="InterPro" id="IPR020845">
    <property type="entry name" value="AMP-binding_CS"/>
</dbReference>
<feature type="domain" description="AMP-binding enzyme C-terminal" evidence="9">
    <location>
        <begin position="464"/>
        <end position="538"/>
    </location>
</feature>
<accession>A0A3N2QBT5</accession>
<evidence type="ECO:0000313" key="10">
    <source>
        <dbReference type="EMBL" id="ROT47274.1"/>
    </source>
</evidence>
<evidence type="ECO:0000256" key="3">
    <source>
        <dbReference type="ARBA" id="ARBA00022598"/>
    </source>
</evidence>
<dbReference type="EC" id="6.2.1.3" evidence="5"/>
<evidence type="ECO:0000313" key="11">
    <source>
        <dbReference type="Proteomes" id="UP000270927"/>
    </source>
</evidence>
<reference evidence="10 11" key="1">
    <citation type="submission" date="2018-09" db="EMBL/GenBank/DDBJ databases">
        <title>Comparative Genomics of Wolbachia-Cardinium Dual Endosymbiosis in a Plant-Parasitic Nematode.</title>
        <authorList>
            <person name="Brown A.M.V."/>
            <person name="Wasala S.K."/>
            <person name="Howe D.K."/>
            <person name="Peetz A.B."/>
            <person name="Zasada I.A."/>
            <person name="Denver D.R."/>
        </authorList>
    </citation>
    <scope>NUCLEOTIDE SEQUENCE [LARGE SCALE GENOMIC DNA]</scope>
    <source>
        <strain evidence="10 11">Pp_1</strain>
    </source>
</reference>
<dbReference type="CDD" id="cd05936">
    <property type="entry name" value="FC-FACS_FadD_like"/>
    <property type="match status" value="1"/>
</dbReference>
<dbReference type="Pfam" id="PF13193">
    <property type="entry name" value="AMP-binding_C"/>
    <property type="match status" value="1"/>
</dbReference>
<evidence type="ECO:0000256" key="4">
    <source>
        <dbReference type="ARBA" id="ARBA00023136"/>
    </source>
</evidence>
<dbReference type="Proteomes" id="UP000270927">
    <property type="component" value="Unassembled WGS sequence"/>
</dbReference>
<keyword evidence="3 10" id="KW-0436">Ligase</keyword>
<dbReference type="InterPro" id="IPR042099">
    <property type="entry name" value="ANL_N_sf"/>
</dbReference>
<feature type="domain" description="AMP-dependent synthetase/ligase" evidence="8">
    <location>
        <begin position="31"/>
        <end position="414"/>
    </location>
</feature>
<dbReference type="GO" id="GO:0004467">
    <property type="term" value="F:long-chain fatty acid-CoA ligase activity"/>
    <property type="evidence" value="ECO:0007669"/>
    <property type="project" value="UniProtKB-EC"/>
</dbReference>
<evidence type="ECO:0000256" key="1">
    <source>
        <dbReference type="ARBA" id="ARBA00004170"/>
    </source>
</evidence>
<protein>
    <recommendedName>
        <fullName evidence="6">Long-chain-fatty-acid--CoA ligase</fullName>
        <ecNumber evidence="5">6.2.1.3</ecNumber>
    </recommendedName>
    <alternativeName>
        <fullName evidence="7">Long-chain acyl-CoA synthetase</fullName>
    </alternativeName>
</protein>
<dbReference type="PANTHER" id="PTHR43767:SF8">
    <property type="entry name" value="LONG-CHAIN-FATTY-ACID--COA LIGASE"/>
    <property type="match status" value="1"/>
</dbReference>